<dbReference type="OrthoDB" id="9766715at2"/>
<dbReference type="SUPFAM" id="SSF52518">
    <property type="entry name" value="Thiamin diphosphate-binding fold (THDP-binding)"/>
    <property type="match status" value="1"/>
</dbReference>
<gene>
    <name evidence="6" type="primary">pdhA</name>
    <name evidence="6" type="ORF">CJJ23_04695</name>
</gene>
<proteinExistence type="predicted"/>
<keyword evidence="3 4" id="KW-0786">Thiamine pyrophosphate</keyword>
<dbReference type="Proteomes" id="UP000216943">
    <property type="component" value="Unassembled WGS sequence"/>
</dbReference>
<sequence length="386" mass="43293">MSKKFKYVFDGHVMSDKKELIRFLDVEGNLTKEGKEYLSSKSKEDKAEPLSTEKLLEAYSYMVKSREMDTYMTQLQKQGRMLTFAPNFGEEALQVATSSAMDPKVDWMIPTFRSNATMLQLGVPMVHQMLYWNGSEQGNRIPDGVNVTPIAIVIGAQYSHASGVGYGMKLAKKANPSSKMGVAVTIVGNGGTSEGETYESMNMASVQGWPVVYTVNNNQWAISTPVKDSTTVAISGKAHAVGIVGVRVDGNDLLASYAVMKEAIEYARENSRPVLVEFVTWRQGVHTSSDNPRIYRTEAEEKEQEKWEPFHRIKKYMFDNGIWSEEKDKELVEKVQAEVKAAYEKSLSIIDNEGIDEIFDYTYAELPKHLVEQKAHAKKYSSKGAK</sequence>
<evidence type="ECO:0000256" key="1">
    <source>
        <dbReference type="ARBA" id="ARBA00001964"/>
    </source>
</evidence>
<evidence type="ECO:0000256" key="3">
    <source>
        <dbReference type="ARBA" id="ARBA00023052"/>
    </source>
</evidence>
<dbReference type="AlphaFoldDB" id="A0A269THH3"/>
<dbReference type="GO" id="GO:0009083">
    <property type="term" value="P:branched-chain amino acid catabolic process"/>
    <property type="evidence" value="ECO:0007669"/>
    <property type="project" value="TreeGrafter"/>
</dbReference>
<evidence type="ECO:0000313" key="7">
    <source>
        <dbReference type="Proteomes" id="UP000216943"/>
    </source>
</evidence>
<comment type="catalytic activity">
    <reaction evidence="4">
        <text>N(6)-[(R)-lipoyl]-L-lysyl-[protein] + pyruvate + H(+) = N(6)-[(R)-S(8)-acetyldihydrolipoyl]-L-lysyl-[protein] + CO2</text>
        <dbReference type="Rhea" id="RHEA:19189"/>
        <dbReference type="Rhea" id="RHEA-COMP:10474"/>
        <dbReference type="Rhea" id="RHEA-COMP:10478"/>
        <dbReference type="ChEBI" id="CHEBI:15361"/>
        <dbReference type="ChEBI" id="CHEBI:15378"/>
        <dbReference type="ChEBI" id="CHEBI:16526"/>
        <dbReference type="ChEBI" id="CHEBI:83099"/>
        <dbReference type="ChEBI" id="CHEBI:83111"/>
        <dbReference type="EC" id="1.2.4.1"/>
    </reaction>
</comment>
<dbReference type="Pfam" id="PF00676">
    <property type="entry name" value="E1_dh"/>
    <property type="match status" value="1"/>
</dbReference>
<comment type="function">
    <text evidence="4">The pyruvate dehydrogenase complex catalyzes the overall conversion of pyruvate to acetyl-CoA and CO(2). It contains multiple copies of three enzymatic components: pyruvate dehydrogenase (E1), dihydrolipoamide acetyltransferase (E2) and lipoamide dehydrogenase (E3).</text>
</comment>
<comment type="subunit">
    <text evidence="4">Heterodimer of an alpha and a beta chain.</text>
</comment>
<evidence type="ECO:0000313" key="6">
    <source>
        <dbReference type="EMBL" id="PAK20923.1"/>
    </source>
</evidence>
<dbReference type="Gene3D" id="3.40.50.970">
    <property type="match status" value="1"/>
</dbReference>
<comment type="cofactor">
    <cofactor evidence="1 4">
        <name>thiamine diphosphate</name>
        <dbReference type="ChEBI" id="CHEBI:58937"/>
    </cofactor>
</comment>
<accession>A0A269THH3</accession>
<protein>
    <recommendedName>
        <fullName evidence="4">Pyruvate dehydrogenase E1 component subunit alpha</fullName>
        <ecNumber evidence="4">1.2.4.1</ecNumber>
    </recommendedName>
</protein>
<dbReference type="GO" id="GO:0004739">
    <property type="term" value="F:pyruvate dehydrogenase (acetyl-transferring) activity"/>
    <property type="evidence" value="ECO:0007669"/>
    <property type="project" value="UniProtKB-UniRule"/>
</dbReference>
<dbReference type="PANTHER" id="PTHR43380:SF1">
    <property type="entry name" value="2-OXOISOVALERATE DEHYDROGENASE SUBUNIT ALPHA, MITOCHONDRIAL"/>
    <property type="match status" value="1"/>
</dbReference>
<dbReference type="RefSeq" id="WP_095335186.1">
    <property type="nucleotide sequence ID" value="NZ_NQNY01000019.1"/>
</dbReference>
<name>A0A269THH3_9BACT</name>
<dbReference type="PANTHER" id="PTHR43380">
    <property type="entry name" value="2-OXOISOVALERATE DEHYDROGENASE SUBUNIT ALPHA, MITOCHONDRIAL"/>
    <property type="match status" value="1"/>
</dbReference>
<dbReference type="CDD" id="cd02000">
    <property type="entry name" value="TPP_E1_PDC_ADC_BCADC"/>
    <property type="match status" value="1"/>
</dbReference>
<feature type="domain" description="Dehydrogenase E1 component" evidence="5">
    <location>
        <begin position="61"/>
        <end position="346"/>
    </location>
</feature>
<dbReference type="EC" id="1.2.4.1" evidence="4"/>
<dbReference type="InterPro" id="IPR001017">
    <property type="entry name" value="DH_E1"/>
</dbReference>
<evidence type="ECO:0000256" key="2">
    <source>
        <dbReference type="ARBA" id="ARBA00023002"/>
    </source>
</evidence>
<organism evidence="6 7">
    <name type="scientific">Mycoplasmopsis agassizii</name>
    <dbReference type="NCBI Taxonomy" id="33922"/>
    <lineage>
        <taxon>Bacteria</taxon>
        <taxon>Bacillati</taxon>
        <taxon>Mycoplasmatota</taxon>
        <taxon>Mycoplasmoidales</taxon>
        <taxon>Metamycoplasmataceae</taxon>
        <taxon>Mycoplasmopsis</taxon>
    </lineage>
</organism>
<dbReference type="InterPro" id="IPR029061">
    <property type="entry name" value="THDP-binding"/>
</dbReference>
<keyword evidence="2 4" id="KW-0560">Oxidoreductase</keyword>
<dbReference type="EMBL" id="NQNY01000019">
    <property type="protein sequence ID" value="PAK20923.1"/>
    <property type="molecule type" value="Genomic_DNA"/>
</dbReference>
<evidence type="ECO:0000256" key="4">
    <source>
        <dbReference type="RuleBase" id="RU366007"/>
    </source>
</evidence>
<comment type="caution">
    <text evidence="6">The sequence shown here is derived from an EMBL/GenBank/DDBJ whole genome shotgun (WGS) entry which is preliminary data.</text>
</comment>
<reference evidence="7" key="1">
    <citation type="submission" date="2017-08" db="EMBL/GenBank/DDBJ databases">
        <authorList>
            <person name="Alvarez-Ponce D."/>
            <person name="Weitzman C.L."/>
            <person name="Tillett R.L."/>
            <person name="Sandmeier F.C."/>
            <person name="Tracy C.R."/>
        </authorList>
    </citation>
    <scope>NUCLEOTIDE SEQUENCE [LARGE SCALE GENOMIC DNA]</scope>
    <source>
        <strain evidence="7">723</strain>
    </source>
</reference>
<dbReference type="NCBIfam" id="TIGR03181">
    <property type="entry name" value="PDH_E1_alph_x"/>
    <property type="match status" value="1"/>
</dbReference>
<keyword evidence="4 6" id="KW-0670">Pyruvate</keyword>
<dbReference type="InterPro" id="IPR017596">
    <property type="entry name" value="PdhA/BkdA"/>
</dbReference>
<evidence type="ECO:0000259" key="5">
    <source>
        <dbReference type="Pfam" id="PF00676"/>
    </source>
</evidence>
<dbReference type="InterPro" id="IPR050771">
    <property type="entry name" value="Alpha-ketoacid_DH_E1_comp"/>
</dbReference>